<keyword evidence="9 11" id="KW-0238">DNA-binding</keyword>
<dbReference type="OrthoDB" id="9803906at2"/>
<dbReference type="InterPro" id="IPR003593">
    <property type="entry name" value="AAA+_ATPase"/>
</dbReference>
<evidence type="ECO:0000256" key="5">
    <source>
        <dbReference type="ARBA" id="ARBA00022801"/>
    </source>
</evidence>
<dbReference type="InterPro" id="IPR041166">
    <property type="entry name" value="Rubredoxin_2"/>
</dbReference>
<comment type="function">
    <text evidence="11">Plays a role in repairing double-strand DNA breaks, probably involving stabilizing or processing branched DNA or blocked replication forks.</text>
</comment>
<keyword evidence="16" id="KW-1185">Reference proteome</keyword>
<reference evidence="15 16" key="1">
    <citation type="submission" date="2018-05" db="EMBL/GenBank/DDBJ databases">
        <title>Rhodohalobacter halophilus gen. nov., sp. nov., a moderately halophilic member of the family Balneolaceae.</title>
        <authorList>
            <person name="Liu Z.-W."/>
        </authorList>
    </citation>
    <scope>NUCLEOTIDE SEQUENCE [LARGE SCALE GENOMIC DNA]</scope>
    <source>
        <strain evidence="15 16">8A47</strain>
    </source>
</reference>
<dbReference type="SUPFAM" id="SSF54211">
    <property type="entry name" value="Ribosomal protein S5 domain 2-like"/>
    <property type="match status" value="1"/>
</dbReference>
<evidence type="ECO:0000256" key="12">
    <source>
        <dbReference type="NCBIfam" id="TIGR00416"/>
    </source>
</evidence>
<keyword evidence="5" id="KW-0378">Hydrolase</keyword>
<dbReference type="SUPFAM" id="SSF52540">
    <property type="entry name" value="P-loop containing nucleoside triphosphate hydrolases"/>
    <property type="match status" value="1"/>
</dbReference>
<dbReference type="SMART" id="SM00382">
    <property type="entry name" value="AAA"/>
    <property type="match status" value="1"/>
</dbReference>
<dbReference type="GO" id="GO:0003684">
    <property type="term" value="F:damaged DNA binding"/>
    <property type="evidence" value="ECO:0007669"/>
    <property type="project" value="InterPro"/>
</dbReference>
<dbReference type="PANTHER" id="PTHR32472">
    <property type="entry name" value="DNA REPAIR PROTEIN RADA"/>
    <property type="match status" value="1"/>
</dbReference>
<keyword evidence="10 11" id="KW-0234">DNA repair</keyword>
<proteinExistence type="inferred from homology"/>
<feature type="binding site" evidence="11">
    <location>
        <begin position="97"/>
        <end position="104"/>
    </location>
    <ligand>
        <name>ATP</name>
        <dbReference type="ChEBI" id="CHEBI:30616"/>
    </ligand>
</feature>
<sequence>MARPKIQYQCSNCGHTSAKWLGLCPSCGEWHTFEEHESQPSAGKKHKVDISEESSSKALRLSEIEVKSTERTSTGLAELDRVLGGGLIRGSLLLLGGDPGIGKSTLMLQSAAKTPDKTILYVAGEESASQIKQRASRIGLKGDNLLIWTDTRIQSVIAQARSIKPDLMVVDSIQTVFSDDLSSLPGSVQQIRECSAMLQQISKKEGITTLMIGHVTKEGDIAGPRILEHMVDTVLHFEGDQSQLHRLLRGVKNRFGPAHEVGVFEMRDSGLHEVLNPSDLFLSEMDENVSGNAVACIMEGSRPILVEVQALVTPSSYGTPQRTAGGFDQRRLQLLLAVLEKRAGMAFSGQDVYLNIAGGIRISDPAADLAVMKALASSLTDKPADPKTVYIGEAGLGGEIRRIPYIDRRLREAEKMGFRKAVLPGRETSVKSDLSLVVTDTVRKAVGS</sequence>
<dbReference type="FunFam" id="3.40.50.300:FF:000050">
    <property type="entry name" value="DNA repair protein RadA"/>
    <property type="match status" value="1"/>
</dbReference>
<dbReference type="GO" id="GO:0005524">
    <property type="term" value="F:ATP binding"/>
    <property type="evidence" value="ECO:0007669"/>
    <property type="project" value="UniProtKB-UniRule"/>
</dbReference>
<feature type="domain" description="RecA family profile 1" evidence="14">
    <location>
        <begin position="68"/>
        <end position="215"/>
    </location>
</feature>
<dbReference type="GO" id="GO:0140664">
    <property type="term" value="F:ATP-dependent DNA damage sensor activity"/>
    <property type="evidence" value="ECO:0007669"/>
    <property type="project" value="InterPro"/>
</dbReference>
<evidence type="ECO:0000256" key="1">
    <source>
        <dbReference type="ARBA" id="ARBA00022723"/>
    </source>
</evidence>
<keyword evidence="4 13" id="KW-0863">Zinc-finger</keyword>
<dbReference type="Gene3D" id="3.30.230.10">
    <property type="match status" value="1"/>
</dbReference>
<dbReference type="HAMAP" id="MF_01498">
    <property type="entry name" value="RadA_bact"/>
    <property type="match status" value="1"/>
</dbReference>
<evidence type="ECO:0000256" key="13">
    <source>
        <dbReference type="RuleBase" id="RU003555"/>
    </source>
</evidence>
<evidence type="ECO:0000256" key="11">
    <source>
        <dbReference type="HAMAP-Rule" id="MF_01498"/>
    </source>
</evidence>
<evidence type="ECO:0000256" key="10">
    <source>
        <dbReference type="ARBA" id="ARBA00023204"/>
    </source>
</evidence>
<dbReference type="InterPro" id="IPR027417">
    <property type="entry name" value="P-loop_NTPase"/>
</dbReference>
<feature type="region of interest" description="Lon-protease-like" evidence="11">
    <location>
        <begin position="351"/>
        <end position="448"/>
    </location>
</feature>
<dbReference type="NCBIfam" id="TIGR00416">
    <property type="entry name" value="sms"/>
    <property type="match status" value="1"/>
</dbReference>
<dbReference type="RefSeq" id="WP_109646878.1">
    <property type="nucleotide sequence ID" value="NZ_QGGB01000007.1"/>
</dbReference>
<comment type="similarity">
    <text evidence="11 13">Belongs to the RecA family. RadA subfamily.</text>
</comment>
<protein>
    <recommendedName>
        <fullName evidence="11 12">DNA repair protein RadA</fullName>
    </recommendedName>
</protein>
<dbReference type="GO" id="GO:0005829">
    <property type="term" value="C:cytosol"/>
    <property type="evidence" value="ECO:0007669"/>
    <property type="project" value="TreeGrafter"/>
</dbReference>
<evidence type="ECO:0000256" key="4">
    <source>
        <dbReference type="ARBA" id="ARBA00022771"/>
    </source>
</evidence>
<dbReference type="PANTHER" id="PTHR32472:SF10">
    <property type="entry name" value="DNA REPAIR PROTEIN RADA-LIKE PROTEIN"/>
    <property type="match status" value="1"/>
</dbReference>
<comment type="domain">
    <text evidence="11">The middle region has homology to RecA with ATPase motifs including the RadA KNRFG motif, while the C-terminus is homologous to Lon protease.</text>
</comment>
<gene>
    <name evidence="11" type="primary">radA</name>
    <name evidence="15" type="ORF">DDZ15_09520</name>
</gene>
<dbReference type="Pfam" id="PF18073">
    <property type="entry name" value="Zn_ribbon_LapB"/>
    <property type="match status" value="1"/>
</dbReference>
<evidence type="ECO:0000256" key="9">
    <source>
        <dbReference type="ARBA" id="ARBA00023125"/>
    </source>
</evidence>
<dbReference type="Proteomes" id="UP000245533">
    <property type="component" value="Unassembled WGS sequence"/>
</dbReference>
<dbReference type="EMBL" id="QGGB01000007">
    <property type="protein sequence ID" value="PWN06085.1"/>
    <property type="molecule type" value="Genomic_DNA"/>
</dbReference>
<keyword evidence="7 11" id="KW-0067">ATP-binding</keyword>
<dbReference type="InterPro" id="IPR014721">
    <property type="entry name" value="Ribsml_uS5_D2-typ_fold_subgr"/>
</dbReference>
<dbReference type="GO" id="GO:0008270">
    <property type="term" value="F:zinc ion binding"/>
    <property type="evidence" value="ECO:0007669"/>
    <property type="project" value="UniProtKB-KW"/>
</dbReference>
<evidence type="ECO:0000313" key="16">
    <source>
        <dbReference type="Proteomes" id="UP000245533"/>
    </source>
</evidence>
<dbReference type="InterPro" id="IPR020568">
    <property type="entry name" value="Ribosomal_Su5_D2-typ_SF"/>
</dbReference>
<keyword evidence="2 11" id="KW-0547">Nucleotide-binding</keyword>
<dbReference type="GO" id="GO:0016787">
    <property type="term" value="F:hydrolase activity"/>
    <property type="evidence" value="ECO:0007669"/>
    <property type="project" value="UniProtKB-KW"/>
</dbReference>
<feature type="short sequence motif" description="RadA KNRFG motif" evidence="11">
    <location>
        <begin position="252"/>
        <end position="256"/>
    </location>
</feature>
<evidence type="ECO:0000256" key="2">
    <source>
        <dbReference type="ARBA" id="ARBA00022741"/>
    </source>
</evidence>
<evidence type="ECO:0000256" key="8">
    <source>
        <dbReference type="ARBA" id="ARBA00023016"/>
    </source>
</evidence>
<dbReference type="CDD" id="cd01121">
    <property type="entry name" value="RadA_SMS_N"/>
    <property type="match status" value="1"/>
</dbReference>
<evidence type="ECO:0000313" key="15">
    <source>
        <dbReference type="EMBL" id="PWN06085.1"/>
    </source>
</evidence>
<comment type="caution">
    <text evidence="15">The sequence shown here is derived from an EMBL/GenBank/DDBJ whole genome shotgun (WGS) entry which is preliminary data.</text>
</comment>
<dbReference type="Gene3D" id="3.40.50.300">
    <property type="entry name" value="P-loop containing nucleotide triphosphate hydrolases"/>
    <property type="match status" value="1"/>
</dbReference>
<dbReference type="PRINTS" id="PR01874">
    <property type="entry name" value="DNAREPAIRADA"/>
</dbReference>
<evidence type="ECO:0000256" key="7">
    <source>
        <dbReference type="ARBA" id="ARBA00022840"/>
    </source>
</evidence>
<dbReference type="GO" id="GO:0000725">
    <property type="term" value="P:recombinational repair"/>
    <property type="evidence" value="ECO:0007669"/>
    <property type="project" value="UniProtKB-UniRule"/>
</dbReference>
<organism evidence="15 16">
    <name type="scientific">Rhodohalobacter mucosus</name>
    <dbReference type="NCBI Taxonomy" id="2079485"/>
    <lineage>
        <taxon>Bacteria</taxon>
        <taxon>Pseudomonadati</taxon>
        <taxon>Balneolota</taxon>
        <taxon>Balneolia</taxon>
        <taxon>Balneolales</taxon>
        <taxon>Balneolaceae</taxon>
        <taxon>Rhodohalobacter</taxon>
    </lineage>
</organism>
<comment type="function">
    <text evidence="13">DNA-dependent ATPase involved in processing of recombination intermediates, plays a role in repairing DNA breaks. Stimulates the branch migration of RecA-mediated strand transfer reactions, allowing the 3' invading strand to extend heteroduplex DNA faster. Binds ssDNA in the presence of ADP but not other nucleotides, has ATPase activity that is stimulated by ssDNA and various branched DNA structures, but inhibited by SSB. Does not have RecA's homology-searching function.</text>
</comment>
<accession>A0A316TSZ3</accession>
<keyword evidence="1 11" id="KW-0479">Metal-binding</keyword>
<dbReference type="InterPro" id="IPR004504">
    <property type="entry name" value="DNA_repair_RadA"/>
</dbReference>
<evidence type="ECO:0000259" key="14">
    <source>
        <dbReference type="PROSITE" id="PS50162"/>
    </source>
</evidence>
<keyword evidence="3 11" id="KW-0227">DNA damage</keyword>
<evidence type="ECO:0000256" key="3">
    <source>
        <dbReference type="ARBA" id="ARBA00022763"/>
    </source>
</evidence>
<keyword evidence="6 13" id="KW-0862">Zinc</keyword>
<keyword evidence="8 11" id="KW-0346">Stress response</keyword>
<name>A0A316TSZ3_9BACT</name>
<dbReference type="InterPro" id="IPR020588">
    <property type="entry name" value="RecA_ATP-bd"/>
</dbReference>
<dbReference type="Pfam" id="PF13481">
    <property type="entry name" value="AAA_25"/>
    <property type="match status" value="1"/>
</dbReference>
<dbReference type="PROSITE" id="PS50162">
    <property type="entry name" value="RECA_2"/>
    <property type="match status" value="1"/>
</dbReference>
<evidence type="ECO:0000256" key="6">
    <source>
        <dbReference type="ARBA" id="ARBA00022833"/>
    </source>
</evidence>
<dbReference type="AlphaFoldDB" id="A0A316TSZ3"/>